<evidence type="ECO:0000256" key="2">
    <source>
        <dbReference type="ARBA" id="ARBA00022692"/>
    </source>
</evidence>
<feature type="domain" description="ABC transmembrane type-1" evidence="6">
    <location>
        <begin position="25"/>
        <end position="61"/>
    </location>
</feature>
<protein>
    <recommendedName>
        <fullName evidence="6">ABC transmembrane type-1 domain-containing protein</fullName>
    </recommendedName>
</protein>
<keyword evidence="3 5" id="KW-1133">Transmembrane helix</keyword>
<feature type="transmembrane region" description="Helical" evidence="5">
    <location>
        <begin position="25"/>
        <end position="50"/>
    </location>
</feature>
<reference evidence="7 8" key="1">
    <citation type="submission" date="2021-03" db="EMBL/GenBank/DDBJ databases">
        <title>Whole Genome Sequencing of Mycobacterium tuberculosis clinical isolates from Arunachal Pradesh, India.</title>
        <authorList>
            <person name="Singh S."/>
            <person name="Mudliar S.R."/>
            <person name="Kulsum U."/>
            <person name="Rufai S.B."/>
            <person name="Singh P.K."/>
            <person name="Umpo M."/>
            <person name="Nyori M."/>
        </authorList>
    </citation>
    <scope>NUCLEOTIDE SEQUENCE [LARGE SCALE GENOMIC DNA]</scope>
    <source>
        <strain evidence="7 8">OMICS/BPL/0142/20/SP</strain>
    </source>
</reference>
<proteinExistence type="predicted"/>
<organism evidence="7 8">
    <name type="scientific">Mycobacterium tuberculosis</name>
    <dbReference type="NCBI Taxonomy" id="1773"/>
    <lineage>
        <taxon>Bacteria</taxon>
        <taxon>Bacillati</taxon>
        <taxon>Actinomycetota</taxon>
        <taxon>Actinomycetes</taxon>
        <taxon>Mycobacteriales</taxon>
        <taxon>Mycobacteriaceae</taxon>
        <taxon>Mycobacterium</taxon>
        <taxon>Mycobacterium tuberculosis complex</taxon>
    </lineage>
</organism>
<dbReference type="Gene3D" id="1.10.3720.10">
    <property type="entry name" value="MetI-like"/>
    <property type="match status" value="1"/>
</dbReference>
<comment type="caution">
    <text evidence="7">The sequence shown here is derived from an EMBL/GenBank/DDBJ whole genome shotgun (WGS) entry which is preliminary data.</text>
</comment>
<evidence type="ECO:0000313" key="7">
    <source>
        <dbReference type="EMBL" id="MBP0685892.1"/>
    </source>
</evidence>
<evidence type="ECO:0000259" key="6">
    <source>
        <dbReference type="PROSITE" id="PS50928"/>
    </source>
</evidence>
<evidence type="ECO:0000256" key="1">
    <source>
        <dbReference type="ARBA" id="ARBA00004141"/>
    </source>
</evidence>
<accession>A0ABD4Q8A5</accession>
<gene>
    <name evidence="7" type="ORF">J8J21_22870</name>
</gene>
<keyword evidence="4 5" id="KW-0472">Membrane</keyword>
<dbReference type="EMBL" id="JAGIZI010000700">
    <property type="protein sequence ID" value="MBP0685892.1"/>
    <property type="molecule type" value="Genomic_DNA"/>
</dbReference>
<evidence type="ECO:0000256" key="3">
    <source>
        <dbReference type="ARBA" id="ARBA00022989"/>
    </source>
</evidence>
<evidence type="ECO:0000313" key="8">
    <source>
        <dbReference type="Proteomes" id="UP000671119"/>
    </source>
</evidence>
<sequence length="61" mass="6655">MLPLEYGFSFWQRVFSPRGNAMESLVTSIVVASLTVVVALALAVPAGYALSRLKLPFRSLI</sequence>
<dbReference type="Proteomes" id="UP000671119">
    <property type="component" value="Unassembled WGS sequence"/>
</dbReference>
<dbReference type="InterPro" id="IPR035906">
    <property type="entry name" value="MetI-like_sf"/>
</dbReference>
<dbReference type="InterPro" id="IPR000515">
    <property type="entry name" value="MetI-like"/>
</dbReference>
<dbReference type="PROSITE" id="PS50928">
    <property type="entry name" value="ABC_TM1"/>
    <property type="match status" value="1"/>
</dbReference>
<evidence type="ECO:0000256" key="4">
    <source>
        <dbReference type="ARBA" id="ARBA00023136"/>
    </source>
</evidence>
<dbReference type="GO" id="GO:0016020">
    <property type="term" value="C:membrane"/>
    <property type="evidence" value="ECO:0007669"/>
    <property type="project" value="UniProtKB-SubCell"/>
</dbReference>
<dbReference type="SUPFAM" id="SSF161098">
    <property type="entry name" value="MetI-like"/>
    <property type="match status" value="1"/>
</dbReference>
<name>A0ABD4Q8A5_MYCTX</name>
<keyword evidence="2 5" id="KW-0812">Transmembrane</keyword>
<dbReference type="AlphaFoldDB" id="A0ABD4Q8A5"/>
<evidence type="ECO:0000256" key="5">
    <source>
        <dbReference type="SAM" id="Phobius"/>
    </source>
</evidence>
<comment type="subcellular location">
    <subcellularLocation>
        <location evidence="1">Membrane</location>
        <topology evidence="1">Multi-pass membrane protein</topology>
    </subcellularLocation>
</comment>
<feature type="non-terminal residue" evidence="7">
    <location>
        <position position="61"/>
    </location>
</feature>